<proteinExistence type="predicted"/>
<dbReference type="InterPro" id="IPR035069">
    <property type="entry name" value="TTHA1013/TTHA0281-like"/>
</dbReference>
<protein>
    <recommendedName>
        <fullName evidence="1">HicB-like antitoxin of toxin-antitoxin system domain-containing protein</fullName>
    </recommendedName>
</protein>
<gene>
    <name evidence="2" type="ORF">BSA145_12315</name>
</gene>
<dbReference type="AlphaFoldDB" id="A0A1L6ZJ63"/>
<organism evidence="2 3">
    <name type="scientific">Bacillus safensis</name>
    <dbReference type="NCBI Taxonomy" id="561879"/>
    <lineage>
        <taxon>Bacteria</taxon>
        <taxon>Bacillati</taxon>
        <taxon>Bacillota</taxon>
        <taxon>Bacilli</taxon>
        <taxon>Bacillales</taxon>
        <taxon>Bacillaceae</taxon>
        <taxon>Bacillus</taxon>
    </lineage>
</organism>
<dbReference type="Pfam" id="PF15919">
    <property type="entry name" value="HicB_lk_antitox"/>
    <property type="match status" value="1"/>
</dbReference>
<dbReference type="EMBL" id="CP015607">
    <property type="protein sequence ID" value="APT46561.1"/>
    <property type="molecule type" value="Genomic_DNA"/>
</dbReference>
<reference evidence="2 3" key="1">
    <citation type="submission" date="2016-05" db="EMBL/GenBank/DDBJ databases">
        <title>Complete Genome and Methylome Analysis of Psychrotrophic Bacterial Isolates from Antarctic Lake Untersee.</title>
        <authorList>
            <person name="Fomenkov A."/>
            <person name="Akimov V.N."/>
            <person name="Vasilyeva L.V."/>
            <person name="Andersen D."/>
            <person name="Vincze T."/>
            <person name="Roberts R.J."/>
        </authorList>
    </citation>
    <scope>NUCLEOTIDE SEQUENCE [LARGE SCALE GENOMIC DNA]</scope>
    <source>
        <strain evidence="2 3">U14-5</strain>
    </source>
</reference>
<evidence type="ECO:0000313" key="3">
    <source>
        <dbReference type="Proteomes" id="UP000185426"/>
    </source>
</evidence>
<evidence type="ECO:0000259" key="1">
    <source>
        <dbReference type="Pfam" id="PF15919"/>
    </source>
</evidence>
<feature type="domain" description="HicB-like antitoxin of toxin-antitoxin system" evidence="1">
    <location>
        <begin position="16"/>
        <end position="76"/>
    </location>
</feature>
<sequence length="94" mass="10655">MPMYKFYAMIDREKLDGTGHYMVSFPDVENCFTYGEDMQEAVSNAHDALRELLIVEEQRGKGIPKASKLPDLVLKQGASYVLIEVNTDVKREAV</sequence>
<accession>A0A1L6ZJ63</accession>
<name>A0A1L6ZJ63_BACIA</name>
<dbReference type="RefSeq" id="WP_075622636.1">
    <property type="nucleotide sequence ID" value="NZ_CP015607.1"/>
</dbReference>
<evidence type="ECO:0000313" key="2">
    <source>
        <dbReference type="EMBL" id="APT46561.1"/>
    </source>
</evidence>
<dbReference type="SUPFAM" id="SSF143100">
    <property type="entry name" value="TTHA1013/TTHA0281-like"/>
    <property type="match status" value="1"/>
</dbReference>
<dbReference type="Proteomes" id="UP000185426">
    <property type="component" value="Chromosome"/>
</dbReference>
<dbReference type="InterPro" id="IPR031807">
    <property type="entry name" value="HicB-like"/>
</dbReference>
<dbReference type="Gene3D" id="3.30.160.250">
    <property type="match status" value="1"/>
</dbReference>